<dbReference type="EMBL" id="PPED02000003">
    <property type="protein sequence ID" value="PWN68917.1"/>
    <property type="molecule type" value="Genomic_DNA"/>
</dbReference>
<gene>
    <name evidence="1" type="ORF">C1631_012645</name>
</gene>
<dbReference type="AlphaFoldDB" id="A0A316X5J3"/>
<organism evidence="1 2">
    <name type="scientific">Chryseobacterium phosphatilyticum</name>
    <dbReference type="NCBI Taxonomy" id="475075"/>
    <lineage>
        <taxon>Bacteria</taxon>
        <taxon>Pseudomonadati</taxon>
        <taxon>Bacteroidota</taxon>
        <taxon>Flavobacteriia</taxon>
        <taxon>Flavobacteriales</taxon>
        <taxon>Weeksellaceae</taxon>
        <taxon>Chryseobacterium group</taxon>
        <taxon>Chryseobacterium</taxon>
    </lineage>
</organism>
<proteinExistence type="predicted"/>
<dbReference type="Proteomes" id="UP000236594">
    <property type="component" value="Unassembled WGS sequence"/>
</dbReference>
<evidence type="ECO:0000313" key="2">
    <source>
        <dbReference type="Proteomes" id="UP000236594"/>
    </source>
</evidence>
<dbReference type="RefSeq" id="WP_103249008.1">
    <property type="nucleotide sequence ID" value="NZ_PPED02000003.1"/>
</dbReference>
<comment type="caution">
    <text evidence="1">The sequence shown here is derived from an EMBL/GenBank/DDBJ whole genome shotgun (WGS) entry which is preliminary data.</text>
</comment>
<name>A0A316X5J3_9FLAO</name>
<accession>A0A316X5J3</accession>
<sequence>MKKNVKFRRLTRKEQLTIVAGEAVILEEGGGTNTGMSGGAIVEYCDHPITYPDGSVRCPEGNEQG</sequence>
<protein>
    <submittedName>
        <fullName evidence="1">Uncharacterized protein</fullName>
    </submittedName>
</protein>
<keyword evidence="2" id="KW-1185">Reference proteome</keyword>
<evidence type="ECO:0000313" key="1">
    <source>
        <dbReference type="EMBL" id="PWN68917.1"/>
    </source>
</evidence>
<reference evidence="1 2" key="1">
    <citation type="submission" date="2018-04" db="EMBL/GenBank/DDBJ databases">
        <title>Draft Genome Sequence of Phosphate-Solubilizing Chryseobacterium sp. ISE14 that is a Biocontrol and Plant Growth-Promoting Rhizobacterium Isolated from Cucumber.</title>
        <authorList>
            <person name="Jeong J.-J."/>
            <person name="Sang M.K."/>
            <person name="Choi I.-G."/>
            <person name="Kim K.D."/>
        </authorList>
    </citation>
    <scope>NUCLEOTIDE SEQUENCE [LARGE SCALE GENOMIC DNA]</scope>
    <source>
        <strain evidence="1 2">ISE14</strain>
    </source>
</reference>